<keyword evidence="12" id="KW-1185">Reference proteome</keyword>
<dbReference type="InterPro" id="IPR001912">
    <property type="entry name" value="Ribosomal_uS4_N"/>
</dbReference>
<dbReference type="STRING" id="321763.SAMN04488692_11029"/>
<evidence type="ECO:0000256" key="6">
    <source>
        <dbReference type="ARBA" id="ARBA00035254"/>
    </source>
</evidence>
<evidence type="ECO:0000259" key="10">
    <source>
        <dbReference type="SMART" id="SM01390"/>
    </source>
</evidence>
<dbReference type="PANTHER" id="PTHR11831">
    <property type="entry name" value="30S 40S RIBOSOMAL PROTEIN"/>
    <property type="match status" value="1"/>
</dbReference>
<dbReference type="FunFam" id="3.10.290.10:FF:000001">
    <property type="entry name" value="30S ribosomal protein S4"/>
    <property type="match status" value="1"/>
</dbReference>
<proteinExistence type="inferred from homology"/>
<dbReference type="RefSeq" id="WP_089759954.1">
    <property type="nucleotide sequence ID" value="NZ_FNGO01000010.1"/>
</dbReference>
<reference evidence="11 12" key="1">
    <citation type="submission" date="2016-10" db="EMBL/GenBank/DDBJ databases">
        <authorList>
            <person name="de Groot N.N."/>
        </authorList>
    </citation>
    <scope>NUCLEOTIDE SEQUENCE [LARGE SCALE GENOMIC DNA]</scope>
    <source>
        <strain evidence="11 12">SLAS-1</strain>
    </source>
</reference>
<evidence type="ECO:0000256" key="8">
    <source>
        <dbReference type="RuleBase" id="RU003699"/>
    </source>
</evidence>
<dbReference type="Gene3D" id="3.10.290.10">
    <property type="entry name" value="RNA-binding S4 domain"/>
    <property type="match status" value="1"/>
</dbReference>
<dbReference type="SMART" id="SM00363">
    <property type="entry name" value="S4"/>
    <property type="match status" value="1"/>
</dbReference>
<keyword evidence="3 7" id="KW-0694">RNA-binding</keyword>
<keyword evidence="4 7" id="KW-0689">Ribosomal protein</keyword>
<dbReference type="Pfam" id="PF00163">
    <property type="entry name" value="Ribosomal_S4"/>
    <property type="match status" value="1"/>
</dbReference>
<evidence type="ECO:0000256" key="2">
    <source>
        <dbReference type="ARBA" id="ARBA00022730"/>
    </source>
</evidence>
<dbReference type="SMART" id="SM01390">
    <property type="entry name" value="Ribosomal_S4"/>
    <property type="match status" value="1"/>
</dbReference>
<dbReference type="GO" id="GO:0003735">
    <property type="term" value="F:structural constituent of ribosome"/>
    <property type="evidence" value="ECO:0007669"/>
    <property type="project" value="InterPro"/>
</dbReference>
<protein>
    <recommendedName>
        <fullName evidence="6 7">Small ribosomal subunit protein uS4</fullName>
    </recommendedName>
</protein>
<dbReference type="GO" id="GO:0015935">
    <property type="term" value="C:small ribosomal subunit"/>
    <property type="evidence" value="ECO:0007669"/>
    <property type="project" value="InterPro"/>
</dbReference>
<name>A0A1G9NC45_9FIRM</name>
<gene>
    <name evidence="7" type="primary">rpsD</name>
    <name evidence="11" type="ORF">SAMN04488692_11029</name>
</gene>
<dbReference type="Pfam" id="PF01479">
    <property type="entry name" value="S4"/>
    <property type="match status" value="1"/>
</dbReference>
<dbReference type="OrthoDB" id="9803672at2"/>
<dbReference type="PROSITE" id="PS50889">
    <property type="entry name" value="S4"/>
    <property type="match status" value="1"/>
</dbReference>
<keyword evidence="2 7" id="KW-0699">rRNA-binding</keyword>
<comment type="similarity">
    <text evidence="1 7 8">Belongs to the universal ribosomal protein uS4 family.</text>
</comment>
<dbReference type="CDD" id="cd00165">
    <property type="entry name" value="S4"/>
    <property type="match status" value="1"/>
</dbReference>
<evidence type="ECO:0000256" key="4">
    <source>
        <dbReference type="ARBA" id="ARBA00022980"/>
    </source>
</evidence>
<comment type="function">
    <text evidence="7">One of the primary rRNA binding proteins, it binds directly to 16S rRNA where it nucleates assembly of the body of the 30S subunit.</text>
</comment>
<dbReference type="InterPro" id="IPR018079">
    <property type="entry name" value="Ribosomal_uS4_CS"/>
</dbReference>
<evidence type="ECO:0000256" key="7">
    <source>
        <dbReference type="HAMAP-Rule" id="MF_01306"/>
    </source>
</evidence>
<evidence type="ECO:0000313" key="12">
    <source>
        <dbReference type="Proteomes" id="UP000199476"/>
    </source>
</evidence>
<evidence type="ECO:0000256" key="3">
    <source>
        <dbReference type="ARBA" id="ARBA00022884"/>
    </source>
</evidence>
<feature type="domain" description="Small ribosomal subunit protein uS4 N-terminal" evidence="10">
    <location>
        <begin position="3"/>
        <end position="97"/>
    </location>
</feature>
<dbReference type="InterPro" id="IPR005709">
    <property type="entry name" value="Ribosomal_uS4_bac-type"/>
</dbReference>
<dbReference type="GO" id="GO:0042274">
    <property type="term" value="P:ribosomal small subunit biogenesis"/>
    <property type="evidence" value="ECO:0007669"/>
    <property type="project" value="TreeGrafter"/>
</dbReference>
<dbReference type="NCBIfam" id="TIGR01017">
    <property type="entry name" value="rpsD_bact"/>
    <property type="match status" value="1"/>
</dbReference>
<comment type="subunit">
    <text evidence="7">Part of the 30S ribosomal subunit. Contacts protein S5. The interaction surface between S4 and S5 is involved in control of translational fidelity.</text>
</comment>
<evidence type="ECO:0000256" key="5">
    <source>
        <dbReference type="ARBA" id="ARBA00023274"/>
    </source>
</evidence>
<organism evidence="11 12">
    <name type="scientific">Halarsenatibacter silvermanii</name>
    <dbReference type="NCBI Taxonomy" id="321763"/>
    <lineage>
        <taxon>Bacteria</taxon>
        <taxon>Bacillati</taxon>
        <taxon>Bacillota</taxon>
        <taxon>Clostridia</taxon>
        <taxon>Halanaerobiales</taxon>
        <taxon>Halarsenatibacteraceae</taxon>
        <taxon>Halarsenatibacter</taxon>
    </lineage>
</organism>
<dbReference type="EMBL" id="FNGO01000010">
    <property type="protein sequence ID" value="SDL84126.1"/>
    <property type="molecule type" value="Genomic_DNA"/>
</dbReference>
<dbReference type="PANTHER" id="PTHR11831:SF4">
    <property type="entry name" value="SMALL RIBOSOMAL SUBUNIT PROTEIN US4M"/>
    <property type="match status" value="1"/>
</dbReference>
<evidence type="ECO:0000259" key="9">
    <source>
        <dbReference type="SMART" id="SM00363"/>
    </source>
</evidence>
<dbReference type="GO" id="GO:0019843">
    <property type="term" value="F:rRNA binding"/>
    <property type="evidence" value="ECO:0007669"/>
    <property type="project" value="UniProtKB-UniRule"/>
</dbReference>
<dbReference type="InterPro" id="IPR022801">
    <property type="entry name" value="Ribosomal_uS4"/>
</dbReference>
<accession>A0A1G9NC45</accession>
<dbReference type="HAMAP" id="MF_01306_B">
    <property type="entry name" value="Ribosomal_uS4_B"/>
    <property type="match status" value="1"/>
</dbReference>
<evidence type="ECO:0000256" key="1">
    <source>
        <dbReference type="ARBA" id="ARBA00007465"/>
    </source>
</evidence>
<sequence>MARYTEAKCKHCRRESEKLYLKGDRCFSDKCAFERRPYAPGEQGESRRGDSEYANQLREKQKVRKMYRLMENQFHNYFKKAERQRGVTGTNFLRLLETRLDNVVLRAGFALSRDQARQFVNHGHVLVNGRKADIPSREMKEGDEFSIKDSSRKKEFFKQIKDKNSEYTPPEWLSADMEKAEGTVIRMPEREDIEHPINEQLIVEYYSL</sequence>
<dbReference type="Gene3D" id="1.10.1050.10">
    <property type="entry name" value="Ribosomal Protein S4 Delta 41, Chain A, domain 1"/>
    <property type="match status" value="1"/>
</dbReference>
<dbReference type="SUPFAM" id="SSF55174">
    <property type="entry name" value="Alpha-L RNA-binding motif"/>
    <property type="match status" value="1"/>
</dbReference>
<dbReference type="Proteomes" id="UP000199476">
    <property type="component" value="Unassembled WGS sequence"/>
</dbReference>
<dbReference type="InterPro" id="IPR002942">
    <property type="entry name" value="S4_RNA-bd"/>
</dbReference>
<evidence type="ECO:0000313" key="11">
    <source>
        <dbReference type="EMBL" id="SDL84126.1"/>
    </source>
</evidence>
<keyword evidence="5 7" id="KW-0687">Ribonucleoprotein</keyword>
<dbReference type="PROSITE" id="PS00632">
    <property type="entry name" value="RIBOSOMAL_S4"/>
    <property type="match status" value="1"/>
</dbReference>
<dbReference type="AlphaFoldDB" id="A0A1G9NC45"/>
<dbReference type="NCBIfam" id="NF003717">
    <property type="entry name" value="PRK05327.1"/>
    <property type="match status" value="1"/>
</dbReference>
<dbReference type="GO" id="GO:0006412">
    <property type="term" value="P:translation"/>
    <property type="evidence" value="ECO:0007669"/>
    <property type="project" value="UniProtKB-UniRule"/>
</dbReference>
<comment type="function">
    <text evidence="7">With S5 and S12 plays an important role in translational accuracy.</text>
</comment>
<feature type="domain" description="RNA-binding S4" evidence="9">
    <location>
        <begin position="98"/>
        <end position="161"/>
    </location>
</feature>
<dbReference type="InterPro" id="IPR036986">
    <property type="entry name" value="S4_RNA-bd_sf"/>
</dbReference>